<dbReference type="Pfam" id="PF14474">
    <property type="entry name" value="RTC4"/>
    <property type="match status" value="1"/>
</dbReference>
<evidence type="ECO:0000256" key="7">
    <source>
        <dbReference type="ARBA" id="ARBA00023242"/>
    </source>
</evidence>
<evidence type="ECO:0000256" key="8">
    <source>
        <dbReference type="SAM" id="MobiDB-lite"/>
    </source>
</evidence>
<dbReference type="InterPro" id="IPR028094">
    <property type="entry name" value="RTC4_C"/>
</dbReference>
<feature type="compositionally biased region" description="Polar residues" evidence="8">
    <location>
        <begin position="70"/>
        <end position="79"/>
    </location>
</feature>
<protein>
    <recommendedName>
        <fullName evidence="5">Restriction of telomere capping protein 4</fullName>
    </recommendedName>
</protein>
<feature type="compositionally biased region" description="Acidic residues" evidence="8">
    <location>
        <begin position="192"/>
        <end position="201"/>
    </location>
</feature>
<reference evidence="10 11" key="1">
    <citation type="submission" date="2024-01" db="EMBL/GenBank/DDBJ databases">
        <title>Complete genome of Cladobotryum mycophilum ATHUM6906.</title>
        <authorList>
            <person name="Christinaki A.C."/>
            <person name="Myridakis A.I."/>
            <person name="Kouvelis V.N."/>
        </authorList>
    </citation>
    <scope>NUCLEOTIDE SEQUENCE [LARGE SCALE GENOMIC DNA]</scope>
    <source>
        <strain evidence="10 11">ATHUM6906</strain>
    </source>
</reference>
<feature type="compositionally biased region" description="Polar residues" evidence="8">
    <location>
        <begin position="103"/>
        <end position="128"/>
    </location>
</feature>
<dbReference type="PANTHER" id="PTHR41391">
    <property type="entry name" value="RESTRICTION OF TELOMERE CAPPING PROTEIN 4"/>
    <property type="match status" value="1"/>
</dbReference>
<comment type="similarity">
    <text evidence="4">Belongs to the RTC4 family.</text>
</comment>
<evidence type="ECO:0000256" key="5">
    <source>
        <dbReference type="ARBA" id="ARBA00015162"/>
    </source>
</evidence>
<keyword evidence="7" id="KW-0539">Nucleus</keyword>
<name>A0ABR0S6X1_9HYPO</name>
<gene>
    <name evidence="10" type="ORF">PT974_11703</name>
</gene>
<evidence type="ECO:0000259" key="9">
    <source>
        <dbReference type="SMART" id="SM01312"/>
    </source>
</evidence>
<dbReference type="PANTHER" id="PTHR41391:SF1">
    <property type="entry name" value="RESTRICTION OF TELOMERE CAPPING PROTEIN 4"/>
    <property type="match status" value="1"/>
</dbReference>
<evidence type="ECO:0000313" key="10">
    <source>
        <dbReference type="EMBL" id="KAK5987571.1"/>
    </source>
</evidence>
<dbReference type="InterPro" id="IPR039024">
    <property type="entry name" value="RTC4"/>
</dbReference>
<evidence type="ECO:0000256" key="3">
    <source>
        <dbReference type="ARBA" id="ARBA00004496"/>
    </source>
</evidence>
<dbReference type="SMART" id="SM01312">
    <property type="entry name" value="RTC4"/>
    <property type="match status" value="1"/>
</dbReference>
<dbReference type="EMBL" id="JAVFKD010000016">
    <property type="protein sequence ID" value="KAK5987571.1"/>
    <property type="molecule type" value="Genomic_DNA"/>
</dbReference>
<evidence type="ECO:0000313" key="11">
    <source>
        <dbReference type="Proteomes" id="UP001338125"/>
    </source>
</evidence>
<feature type="compositionally biased region" description="Polar residues" evidence="8">
    <location>
        <begin position="12"/>
        <end position="21"/>
    </location>
</feature>
<comment type="caution">
    <text evidence="10">The sequence shown here is derived from an EMBL/GenBank/DDBJ whole genome shotgun (WGS) entry which is preliminary data.</text>
</comment>
<feature type="compositionally biased region" description="Basic and acidic residues" evidence="8">
    <location>
        <begin position="235"/>
        <end position="247"/>
    </location>
</feature>
<dbReference type="Proteomes" id="UP001338125">
    <property type="component" value="Unassembled WGS sequence"/>
</dbReference>
<proteinExistence type="inferred from homology"/>
<evidence type="ECO:0000256" key="2">
    <source>
        <dbReference type="ARBA" id="ARBA00004123"/>
    </source>
</evidence>
<feature type="compositionally biased region" description="Pro residues" evidence="8">
    <location>
        <begin position="297"/>
        <end position="308"/>
    </location>
</feature>
<comment type="subcellular location">
    <subcellularLocation>
        <location evidence="3">Cytoplasm</location>
    </subcellularLocation>
    <subcellularLocation>
        <location evidence="2">Nucleus</location>
    </subcellularLocation>
</comment>
<accession>A0ABR0S6X1</accession>
<feature type="compositionally biased region" description="Basic residues" evidence="8">
    <location>
        <begin position="286"/>
        <end position="296"/>
    </location>
</feature>
<keyword evidence="6" id="KW-0963">Cytoplasm</keyword>
<evidence type="ECO:0000256" key="6">
    <source>
        <dbReference type="ARBA" id="ARBA00022490"/>
    </source>
</evidence>
<feature type="compositionally biased region" description="Acidic residues" evidence="8">
    <location>
        <begin position="248"/>
        <end position="257"/>
    </location>
</feature>
<keyword evidence="11" id="KW-1185">Reference proteome</keyword>
<sequence length="550" mass="60979">MNSPYQRRVGLSRNQVTTSLLKSIPGKTPTKGSPPQPRAATTKMTPKLREPVADDAPPMSTDEENESSEGETSQRSGKQSPDLGVDSSEDERPARGSIRPTAFKSSNKTNGHPSRQTRVQPERSSSAAQGKKMRNESPVRANKRRRVSDGADDQALSKSPPSTVDHLKDEHGFVKRGNFKVKYQLGKKAQDLDSDEDDDEPDTKAKFKQPPAHSSPRKTSKLVVPGVGIGSSPIKEAKKLKTKHLADPDLEDDDEESILGKKRVLKKPEPVQRSTKGKPNVLVQTKKGKATKKAPKPKPAPPRSPSPEPAKKFVLPLSFSQFPVPKDKGSSVESGDESELSDVPSDFSIPSIHELFEEESNVASCPWCNATVEKRLLREFAKGKRLNVRMQTRFCQSHKKKTALETWKEKKYPEIEWDELEDRFSKHRGFLLGIINGNTSHYRTIMATKIETGQARLMKKEENLNPGYYGPRGFNLMCDYLVGEFGDMLKENAVNDKVISGRGSAAFIQSVLVAELAVQLIKEDMHVSLDSARGIMEESKALGELVHEDI</sequence>
<evidence type="ECO:0000256" key="1">
    <source>
        <dbReference type="ARBA" id="ARBA00002738"/>
    </source>
</evidence>
<feature type="domain" description="Restriction of telomere capping protein 4 C-terminal" evidence="9">
    <location>
        <begin position="434"/>
        <end position="549"/>
    </location>
</feature>
<comment type="function">
    <text evidence="1">May be involved in a process influencing telomere capping.</text>
</comment>
<evidence type="ECO:0000256" key="4">
    <source>
        <dbReference type="ARBA" id="ARBA00009461"/>
    </source>
</evidence>
<organism evidence="10 11">
    <name type="scientific">Cladobotryum mycophilum</name>
    <dbReference type="NCBI Taxonomy" id="491253"/>
    <lineage>
        <taxon>Eukaryota</taxon>
        <taxon>Fungi</taxon>
        <taxon>Dikarya</taxon>
        <taxon>Ascomycota</taxon>
        <taxon>Pezizomycotina</taxon>
        <taxon>Sordariomycetes</taxon>
        <taxon>Hypocreomycetidae</taxon>
        <taxon>Hypocreales</taxon>
        <taxon>Hypocreaceae</taxon>
        <taxon>Cladobotryum</taxon>
    </lineage>
</organism>
<feature type="region of interest" description="Disordered" evidence="8">
    <location>
        <begin position="1"/>
        <end position="346"/>
    </location>
</feature>